<keyword evidence="2 6" id="KW-0812">Transmembrane</keyword>
<dbReference type="PIRSF" id="PIRSF006060">
    <property type="entry name" value="AA_transporter"/>
    <property type="match status" value="1"/>
</dbReference>
<dbReference type="PANTHER" id="PTHR11785">
    <property type="entry name" value="AMINO ACID TRANSPORTER"/>
    <property type="match status" value="1"/>
</dbReference>
<feature type="transmembrane region" description="Helical" evidence="6">
    <location>
        <begin position="191"/>
        <end position="209"/>
    </location>
</feature>
<dbReference type="OrthoDB" id="5982228at2759"/>
<dbReference type="PANTHER" id="PTHR11785:SF382">
    <property type="entry name" value="LOW-AFFINITY METHIONINE PERMEASE"/>
    <property type="match status" value="1"/>
</dbReference>
<dbReference type="InterPro" id="IPR050598">
    <property type="entry name" value="AminoAcid_Transporter"/>
</dbReference>
<gene>
    <name evidence="7" type="ORF">B0T11DRAFT_49704</name>
</gene>
<dbReference type="AlphaFoldDB" id="A0A8K0X587"/>
<evidence type="ECO:0000256" key="5">
    <source>
        <dbReference type="SAM" id="Coils"/>
    </source>
</evidence>
<evidence type="ECO:0000256" key="3">
    <source>
        <dbReference type="ARBA" id="ARBA00022989"/>
    </source>
</evidence>
<keyword evidence="8" id="KW-1185">Reference proteome</keyword>
<feature type="transmembrane region" description="Helical" evidence="6">
    <location>
        <begin position="261"/>
        <end position="279"/>
    </location>
</feature>
<evidence type="ECO:0000256" key="2">
    <source>
        <dbReference type="ARBA" id="ARBA00022692"/>
    </source>
</evidence>
<dbReference type="Pfam" id="PF13520">
    <property type="entry name" value="AA_permease_2"/>
    <property type="match status" value="1"/>
</dbReference>
<proteinExistence type="predicted"/>
<feature type="transmembrane region" description="Helical" evidence="6">
    <location>
        <begin position="221"/>
        <end position="241"/>
    </location>
</feature>
<feature type="transmembrane region" description="Helical" evidence="6">
    <location>
        <begin position="431"/>
        <end position="452"/>
    </location>
</feature>
<dbReference type="Gene3D" id="1.20.1740.10">
    <property type="entry name" value="Amino acid/polyamine transporter I"/>
    <property type="match status" value="1"/>
</dbReference>
<feature type="transmembrane region" description="Helical" evidence="6">
    <location>
        <begin position="464"/>
        <end position="484"/>
    </location>
</feature>
<organism evidence="7 8">
    <name type="scientific">Plectosphaerella cucumerina</name>
    <dbReference type="NCBI Taxonomy" id="40658"/>
    <lineage>
        <taxon>Eukaryota</taxon>
        <taxon>Fungi</taxon>
        <taxon>Dikarya</taxon>
        <taxon>Ascomycota</taxon>
        <taxon>Pezizomycotina</taxon>
        <taxon>Sordariomycetes</taxon>
        <taxon>Hypocreomycetidae</taxon>
        <taxon>Glomerellales</taxon>
        <taxon>Plectosphaerellaceae</taxon>
        <taxon>Plectosphaerella</taxon>
    </lineage>
</organism>
<comment type="caution">
    <text evidence="7">The sequence shown here is derived from an EMBL/GenBank/DDBJ whole genome shotgun (WGS) entry which is preliminary data.</text>
</comment>
<feature type="transmembrane region" description="Helical" evidence="6">
    <location>
        <begin position="146"/>
        <end position="171"/>
    </location>
</feature>
<evidence type="ECO:0000256" key="6">
    <source>
        <dbReference type="SAM" id="Phobius"/>
    </source>
</evidence>
<comment type="subcellular location">
    <subcellularLocation>
        <location evidence="1">Membrane</location>
        <topology evidence="1">Multi-pass membrane protein</topology>
    </subcellularLocation>
</comment>
<dbReference type="Proteomes" id="UP000813385">
    <property type="component" value="Unassembled WGS sequence"/>
</dbReference>
<dbReference type="InterPro" id="IPR002293">
    <property type="entry name" value="AA/rel_permease1"/>
</dbReference>
<feature type="transmembrane region" description="Helical" evidence="6">
    <location>
        <begin position="541"/>
        <end position="562"/>
    </location>
</feature>
<feature type="transmembrane region" description="Helical" evidence="6">
    <location>
        <begin position="300"/>
        <end position="324"/>
    </location>
</feature>
<dbReference type="GO" id="GO:0015179">
    <property type="term" value="F:L-amino acid transmembrane transporter activity"/>
    <property type="evidence" value="ECO:0007669"/>
    <property type="project" value="TreeGrafter"/>
</dbReference>
<evidence type="ECO:0000313" key="7">
    <source>
        <dbReference type="EMBL" id="KAH7367005.1"/>
    </source>
</evidence>
<keyword evidence="3 6" id="KW-1133">Transmembrane helix</keyword>
<feature type="coiled-coil region" evidence="5">
    <location>
        <begin position="16"/>
        <end position="43"/>
    </location>
</feature>
<protein>
    <submittedName>
        <fullName evidence="7">Amino acid permease-domain-containing protein</fullName>
    </submittedName>
</protein>
<keyword evidence="4 6" id="KW-0472">Membrane</keyword>
<evidence type="ECO:0000313" key="8">
    <source>
        <dbReference type="Proteomes" id="UP000813385"/>
    </source>
</evidence>
<dbReference type="GO" id="GO:0016020">
    <property type="term" value="C:membrane"/>
    <property type="evidence" value="ECO:0007669"/>
    <property type="project" value="UniProtKB-SubCell"/>
</dbReference>
<reference evidence="7" key="1">
    <citation type="journal article" date="2021" name="Nat. Commun.">
        <title>Genetic determinants of endophytism in the Arabidopsis root mycobiome.</title>
        <authorList>
            <person name="Mesny F."/>
            <person name="Miyauchi S."/>
            <person name="Thiergart T."/>
            <person name="Pickel B."/>
            <person name="Atanasova L."/>
            <person name="Karlsson M."/>
            <person name="Huettel B."/>
            <person name="Barry K.W."/>
            <person name="Haridas S."/>
            <person name="Chen C."/>
            <person name="Bauer D."/>
            <person name="Andreopoulos W."/>
            <person name="Pangilinan J."/>
            <person name="LaButti K."/>
            <person name="Riley R."/>
            <person name="Lipzen A."/>
            <person name="Clum A."/>
            <person name="Drula E."/>
            <person name="Henrissat B."/>
            <person name="Kohler A."/>
            <person name="Grigoriev I.V."/>
            <person name="Martin F.M."/>
            <person name="Hacquard S."/>
        </authorList>
    </citation>
    <scope>NUCLEOTIDE SEQUENCE</scope>
    <source>
        <strain evidence="7">MPI-CAGE-AT-0016</strain>
    </source>
</reference>
<feature type="transmembrane region" description="Helical" evidence="6">
    <location>
        <begin position="75"/>
        <end position="104"/>
    </location>
</feature>
<sequence length="614" mass="66358">MANPNAANNVVVVPEAGQSVSNREELEQQLAALDARREGVDLSPTSSQRLGPFTVGALILNRTIGTGIFAQPSNILALAGSAGLALLLWGLGGIIIMSLLLCWLELGMTVPLFNHVDEDGNPVVVSTPRSGGDKNFLEFIYRRPRLLATCVFGVIFIVFGHLAANAIQFGIFMVTLTHPQCREGEPCFSKGAVIGWALGVVTLCSFINISTRRLAISLNNWFAVAKVLFVAVLAFMGIVYGSIHGDGCRQISWENKGQGGSFGDIVLALVFAAYPYAGFEQPFYVLAEVRDPRRTFPRATICALSIALVLFPLANLGYLCITPYTGNDDLPQNMVVAMFERLSGNDSGSDTKENSVVRGVAAILALSAFANIMAQTFTGARVKQEIAKEGILPYSLLFATGSDSLISKLFRHREGGHAAYDIDKHAEQVPIAATGLHLGFEVILILAVGIPLSPTDAYRLLSAIKVFSVVGILGLLTVAGLLYLKVDSLLRDTAGRNWSGIVKFLPWLSPLHVLIATAGLALIIFGPFVPPTVSQGGSIPYFAGLVTAWAMTFASVGWWLWLKFDLRRDRQYLHVERRPFIEPDGEGGELVLKAEFVVVERLPLPAGNNVQMYP</sequence>
<feature type="transmembrane region" description="Helical" evidence="6">
    <location>
        <begin position="356"/>
        <end position="374"/>
    </location>
</feature>
<evidence type="ECO:0000256" key="4">
    <source>
        <dbReference type="ARBA" id="ARBA00023136"/>
    </source>
</evidence>
<name>A0A8K0X587_9PEZI</name>
<keyword evidence="5" id="KW-0175">Coiled coil</keyword>
<accession>A0A8K0X587</accession>
<evidence type="ECO:0000256" key="1">
    <source>
        <dbReference type="ARBA" id="ARBA00004141"/>
    </source>
</evidence>
<dbReference type="EMBL" id="JAGPXD010000002">
    <property type="protein sequence ID" value="KAH7367005.1"/>
    <property type="molecule type" value="Genomic_DNA"/>
</dbReference>
<feature type="transmembrane region" description="Helical" evidence="6">
    <location>
        <begin position="504"/>
        <end position="529"/>
    </location>
</feature>